<reference evidence="8 9" key="1">
    <citation type="submission" date="2020-08" db="EMBL/GenBank/DDBJ databases">
        <title>Draft genome sequencing of an Anaerocolumna strain isolated from anoxic soil subjected to BSD treatment.</title>
        <authorList>
            <person name="Uek A."/>
            <person name="Tonouchi A."/>
        </authorList>
    </citation>
    <scope>NUCLEOTIDE SEQUENCE [LARGE SCALE GENOMIC DNA]</scope>
    <source>
        <strain evidence="8 9">CTTW</strain>
    </source>
</reference>
<evidence type="ECO:0000256" key="4">
    <source>
        <dbReference type="ARBA" id="ARBA00022989"/>
    </source>
</evidence>
<keyword evidence="4 7" id="KW-1133">Transmembrane helix</keyword>
<evidence type="ECO:0000256" key="5">
    <source>
        <dbReference type="ARBA" id="ARBA00023136"/>
    </source>
</evidence>
<protein>
    <recommendedName>
        <fullName evidence="10">Flagellar protein FliO/FliZ</fullName>
    </recommendedName>
</protein>
<keyword evidence="2" id="KW-1003">Cell membrane</keyword>
<evidence type="ECO:0000256" key="6">
    <source>
        <dbReference type="SAM" id="MobiDB-lite"/>
    </source>
</evidence>
<gene>
    <name evidence="8" type="ORF">bsdcttw_31940</name>
</gene>
<evidence type="ECO:0000313" key="9">
    <source>
        <dbReference type="Proteomes" id="UP000515703"/>
    </source>
</evidence>
<dbReference type="Proteomes" id="UP000515703">
    <property type="component" value="Chromosome"/>
</dbReference>
<evidence type="ECO:0000256" key="2">
    <source>
        <dbReference type="ARBA" id="ARBA00022475"/>
    </source>
</evidence>
<sequence length="145" mass="16393">MDILLTKLSGGNNFLQLLGVIVLFLIVLVITYLTTRFVGGVKMGTLRDTNFKVIDTYKLTQNKFLQIIKIGTRYFVIAVGKDEIRLLTEIAEDDIFVASKNTRQNVTFQDILKGFKKQLEKEDNSGDISANLPESPEDAEKNDYL</sequence>
<evidence type="ECO:0000313" key="8">
    <source>
        <dbReference type="EMBL" id="BCK00154.1"/>
    </source>
</evidence>
<dbReference type="EMBL" id="AP023368">
    <property type="protein sequence ID" value="BCK00154.1"/>
    <property type="molecule type" value="Genomic_DNA"/>
</dbReference>
<dbReference type="RefSeq" id="WP_185255856.1">
    <property type="nucleotide sequence ID" value="NZ_AP023368.1"/>
</dbReference>
<evidence type="ECO:0008006" key="10">
    <source>
        <dbReference type="Google" id="ProtNLM"/>
    </source>
</evidence>
<organism evidence="8 9">
    <name type="scientific">Anaerocolumna chitinilytica</name>
    <dbReference type="NCBI Taxonomy" id="1727145"/>
    <lineage>
        <taxon>Bacteria</taxon>
        <taxon>Bacillati</taxon>
        <taxon>Bacillota</taxon>
        <taxon>Clostridia</taxon>
        <taxon>Lachnospirales</taxon>
        <taxon>Lachnospiraceae</taxon>
        <taxon>Anaerocolumna</taxon>
    </lineage>
</organism>
<feature type="region of interest" description="Disordered" evidence="6">
    <location>
        <begin position="120"/>
        <end position="145"/>
    </location>
</feature>
<keyword evidence="3 7" id="KW-0812">Transmembrane</keyword>
<reference evidence="8 9" key="2">
    <citation type="submission" date="2020-08" db="EMBL/GenBank/DDBJ databases">
        <authorList>
            <person name="Ueki A."/>
            <person name="Tonouchi A."/>
        </authorList>
    </citation>
    <scope>NUCLEOTIDE SEQUENCE [LARGE SCALE GENOMIC DNA]</scope>
    <source>
        <strain evidence="8 9">CTTW</strain>
    </source>
</reference>
<comment type="subcellular location">
    <subcellularLocation>
        <location evidence="1">Cell membrane</location>
    </subcellularLocation>
</comment>
<dbReference type="GO" id="GO:0016020">
    <property type="term" value="C:membrane"/>
    <property type="evidence" value="ECO:0007669"/>
    <property type="project" value="InterPro"/>
</dbReference>
<evidence type="ECO:0000256" key="1">
    <source>
        <dbReference type="ARBA" id="ARBA00004236"/>
    </source>
</evidence>
<dbReference type="KEGG" id="acht:bsdcttw_31940"/>
<dbReference type="Pfam" id="PF04347">
    <property type="entry name" value="FliO"/>
    <property type="match status" value="1"/>
</dbReference>
<accession>A0A7I8DP38</accession>
<evidence type="ECO:0000256" key="7">
    <source>
        <dbReference type="SAM" id="Phobius"/>
    </source>
</evidence>
<proteinExistence type="predicted"/>
<keyword evidence="5 7" id="KW-0472">Membrane</keyword>
<name>A0A7I8DP38_9FIRM</name>
<keyword evidence="9" id="KW-1185">Reference proteome</keyword>
<evidence type="ECO:0000256" key="3">
    <source>
        <dbReference type="ARBA" id="ARBA00022692"/>
    </source>
</evidence>
<feature type="transmembrane region" description="Helical" evidence="7">
    <location>
        <begin position="14"/>
        <end position="33"/>
    </location>
</feature>
<dbReference type="AlphaFoldDB" id="A0A7I8DP38"/>
<dbReference type="InterPro" id="IPR022781">
    <property type="entry name" value="Flagellar_biosynth_FliO"/>
</dbReference>
<dbReference type="GO" id="GO:0044781">
    <property type="term" value="P:bacterial-type flagellum organization"/>
    <property type="evidence" value="ECO:0007669"/>
    <property type="project" value="InterPro"/>
</dbReference>